<evidence type="ECO:0000313" key="4">
    <source>
        <dbReference type="EMBL" id="MVW58780.1"/>
    </source>
</evidence>
<dbReference type="Pfam" id="PF07495">
    <property type="entry name" value="Y_Y_Y"/>
    <property type="match status" value="1"/>
</dbReference>
<organism evidence="4 5">
    <name type="scientific">Massilia cellulosiltytica</name>
    <dbReference type="NCBI Taxonomy" id="2683234"/>
    <lineage>
        <taxon>Bacteria</taxon>
        <taxon>Pseudomonadati</taxon>
        <taxon>Pseudomonadota</taxon>
        <taxon>Betaproteobacteria</taxon>
        <taxon>Burkholderiales</taxon>
        <taxon>Oxalobacteraceae</taxon>
        <taxon>Telluria group</taxon>
        <taxon>Massilia</taxon>
    </lineage>
</organism>
<dbReference type="FunFam" id="3.30.70.270:FF:000001">
    <property type="entry name" value="Diguanylate cyclase domain protein"/>
    <property type="match status" value="1"/>
</dbReference>
<dbReference type="InterPro" id="IPR015943">
    <property type="entry name" value="WD40/YVTN_repeat-like_dom_sf"/>
</dbReference>
<evidence type="ECO:0000259" key="3">
    <source>
        <dbReference type="PROSITE" id="PS50887"/>
    </source>
</evidence>
<evidence type="ECO:0000256" key="1">
    <source>
        <dbReference type="SAM" id="Phobius"/>
    </source>
</evidence>
<keyword evidence="5" id="KW-1185">Reference proteome</keyword>
<dbReference type="EMBL" id="WSES01000001">
    <property type="protein sequence ID" value="MVW58780.1"/>
    <property type="molecule type" value="Genomic_DNA"/>
</dbReference>
<feature type="domain" description="GGDEF" evidence="3">
    <location>
        <begin position="878"/>
        <end position="1010"/>
    </location>
</feature>
<feature type="transmembrane region" description="Helical" evidence="1">
    <location>
        <begin position="794"/>
        <end position="814"/>
    </location>
</feature>
<dbReference type="CDD" id="cd01949">
    <property type="entry name" value="GGDEF"/>
    <property type="match status" value="1"/>
</dbReference>
<dbReference type="SUPFAM" id="SSF55073">
    <property type="entry name" value="Nucleotide cyclase"/>
    <property type="match status" value="1"/>
</dbReference>
<name>A0A7X3FVS1_9BURK</name>
<dbReference type="InterPro" id="IPR000160">
    <property type="entry name" value="GGDEF_dom"/>
</dbReference>
<dbReference type="Gene3D" id="2.60.40.10">
    <property type="entry name" value="Immunoglobulins"/>
    <property type="match status" value="1"/>
</dbReference>
<reference evidence="4 5" key="1">
    <citation type="submission" date="2019-12" db="EMBL/GenBank/DDBJ databases">
        <authorList>
            <person name="Li C."/>
            <person name="Zhao J."/>
        </authorList>
    </citation>
    <scope>NUCLEOTIDE SEQUENCE [LARGE SCALE GENOMIC DNA]</scope>
    <source>
        <strain evidence="4 5">NEAU-DD11</strain>
    </source>
</reference>
<dbReference type="RefSeq" id="WP_160406857.1">
    <property type="nucleotide sequence ID" value="NZ_WSES01000001.1"/>
</dbReference>
<dbReference type="GO" id="GO:0003824">
    <property type="term" value="F:catalytic activity"/>
    <property type="evidence" value="ECO:0007669"/>
    <property type="project" value="UniProtKB-ARBA"/>
</dbReference>
<gene>
    <name evidence="4" type="ORF">GPY61_02435</name>
</gene>
<keyword evidence="1" id="KW-0812">Transmembrane</keyword>
<keyword evidence="1" id="KW-0472">Membrane</keyword>
<dbReference type="PANTHER" id="PTHR46663">
    <property type="entry name" value="DIGUANYLATE CYCLASE DGCT-RELATED"/>
    <property type="match status" value="1"/>
</dbReference>
<dbReference type="Pfam" id="PF00990">
    <property type="entry name" value="GGDEF"/>
    <property type="match status" value="1"/>
</dbReference>
<dbReference type="InterPro" id="IPR043128">
    <property type="entry name" value="Rev_trsase/Diguanyl_cyclase"/>
</dbReference>
<dbReference type="InterPro" id="IPR011123">
    <property type="entry name" value="Y_Y_Y"/>
</dbReference>
<dbReference type="SMART" id="SM00267">
    <property type="entry name" value="GGDEF"/>
    <property type="match status" value="1"/>
</dbReference>
<dbReference type="PANTHER" id="PTHR46663:SF4">
    <property type="entry name" value="DIGUANYLATE CYCLASE DGCT-RELATED"/>
    <property type="match status" value="1"/>
</dbReference>
<dbReference type="Gene3D" id="3.30.70.270">
    <property type="match status" value="1"/>
</dbReference>
<keyword evidence="1" id="KW-1133">Transmembrane helix</keyword>
<evidence type="ECO:0000313" key="5">
    <source>
        <dbReference type="Proteomes" id="UP000443353"/>
    </source>
</evidence>
<sequence>MPLFRQALPCLIFWMSVLLAFPSTAANADASAAWQPFSHVSFRHHTEEALRFGTSLAQDRDGFLWLGTQTGLVRWDGFRVRRYVADPAREGSLPDGYIQSVHVDAGGRLWVGTSAGGLARYDAARDRFAVIPAGPGGLGHARVSSIVDDGAGGIWVGTGAGLERVDAAGKVHAAASGAPQLAAPVLPPDGVDVLLRDRQGGLWIGTREGLFYRSGDHDRLEVVHLGLPAPNEPSINALYQDSAGRVWIGTRTHGAFVIATRGAAPRPIVETGPQAALQGERVFAIVQKDEDVVWLGTESGGIVEVDVRQGTTRRLRYRGDVPDSLRSDEILAMLRERGGQIFVATGGTLSQHDPLPRGIVTVRTIGSITGLNVYHLLPRPDGKVWLSVPGGGVSIVEPHTGAVAGIRADANALPKGRVLAMANAPDGSVYLGTQQGLYHSDGTGRAVRRVEIAGRRPDASVWALAWRGDVLWLGGLDGAWAVRPSSAGPATVLRHEDEALGDRRVTALLPLADGSVWIGTRRGVVRLDRNGTTVERLPTDNADRTRAPNGFVSSLLVDRTGRLWVSSFGNGIAILDRTDAGGRRWFRRLTTADGLPDNSVNMLVQDRSGQIWLSTDLGLAGVHPDTLQVRRLGEADGAHVPSYWTSSGALGADGEVLFGGFTGLSVVFPDRLDTRRPPPRLAITQLMLGGRAIRALAPAAPAEPAALTVTPADRERGFAVEFAALDYMPAEHRHYAYQLEGFDTGWIEADTTVRRASYNNLPPGNYRLRVRATGDDTVNLELPVRVLPAWHQLAWVRALGAIVVLGILAALMQARTSLLRRRQRELEAVVASRTAELRATQLKLETMAYNDALTDLPNRRRFNDELQRLAALSRRGGDPFALLLIDLDRFKHINDTLGHDAGDALLVAAAERLRAAVRQTDCVARLGGDEFAVLLTPASDAIVGDVAQRIVDSMRAPIAFGAHDMHVSASVGTALAWRDGVDTDALYKNADTALYCAKEAGRDTWCRFGADAAAA</sequence>
<dbReference type="AlphaFoldDB" id="A0A7X3FVS1"/>
<dbReference type="Pfam" id="PF07494">
    <property type="entry name" value="Reg_prop"/>
    <property type="match status" value="3"/>
</dbReference>
<feature type="signal peptide" evidence="2">
    <location>
        <begin position="1"/>
        <end position="25"/>
    </location>
</feature>
<accession>A0A7X3FVS1</accession>
<keyword evidence="2" id="KW-0732">Signal</keyword>
<comment type="caution">
    <text evidence="4">The sequence shown here is derived from an EMBL/GenBank/DDBJ whole genome shotgun (WGS) entry which is preliminary data.</text>
</comment>
<proteinExistence type="predicted"/>
<feature type="chain" id="PRO_5030645318" evidence="2">
    <location>
        <begin position="26"/>
        <end position="1015"/>
    </location>
</feature>
<dbReference type="PROSITE" id="PS50887">
    <property type="entry name" value="GGDEF"/>
    <property type="match status" value="1"/>
</dbReference>
<evidence type="ECO:0000256" key="2">
    <source>
        <dbReference type="SAM" id="SignalP"/>
    </source>
</evidence>
<dbReference type="InterPro" id="IPR029787">
    <property type="entry name" value="Nucleotide_cyclase"/>
</dbReference>
<dbReference type="Proteomes" id="UP000443353">
    <property type="component" value="Unassembled WGS sequence"/>
</dbReference>
<dbReference type="NCBIfam" id="TIGR00254">
    <property type="entry name" value="GGDEF"/>
    <property type="match status" value="1"/>
</dbReference>
<dbReference type="InterPro" id="IPR011110">
    <property type="entry name" value="Reg_prop"/>
</dbReference>
<dbReference type="InterPro" id="IPR013783">
    <property type="entry name" value="Ig-like_fold"/>
</dbReference>
<dbReference type="Gene3D" id="2.130.10.10">
    <property type="entry name" value="YVTN repeat-like/Quinoprotein amine dehydrogenase"/>
    <property type="match status" value="3"/>
</dbReference>
<protein>
    <submittedName>
        <fullName evidence="4">Diguanylate cyclase</fullName>
    </submittedName>
</protein>
<dbReference type="InterPro" id="IPR052163">
    <property type="entry name" value="DGC-Regulatory_Protein"/>
</dbReference>
<dbReference type="SUPFAM" id="SSF63829">
    <property type="entry name" value="Calcium-dependent phosphotriesterase"/>
    <property type="match status" value="2"/>
</dbReference>